<dbReference type="InterPro" id="IPR050093">
    <property type="entry name" value="ABC_SmlMolc_Importer"/>
</dbReference>
<gene>
    <name evidence="6" type="ORF">F1D05_10510</name>
</gene>
<dbReference type="EC" id="7.6.2.9" evidence="4"/>
<dbReference type="SUPFAM" id="SSF50331">
    <property type="entry name" value="MOP-like"/>
    <property type="match status" value="1"/>
</dbReference>
<evidence type="ECO:0000313" key="7">
    <source>
        <dbReference type="Proteomes" id="UP000515563"/>
    </source>
</evidence>
<name>A0A7G6WW85_9ACTN</name>
<dbReference type="Gene3D" id="3.40.50.300">
    <property type="entry name" value="P-loop containing nucleotide triphosphate hydrolases"/>
    <property type="match status" value="1"/>
</dbReference>
<reference evidence="6 7" key="2">
    <citation type="journal article" date="2020" name="Microbiol. Resour. Announc.">
        <title>Antarctic desert soil bacteria exhibit high novel natural product potential, evaluated through long-read genome sequencing and comparative genomics.</title>
        <authorList>
            <person name="Benaud N."/>
            <person name="Edwards R.J."/>
            <person name="Amos T.G."/>
            <person name="D'Agostino P.M."/>
            <person name="Gutierrez-Chavez C."/>
            <person name="Montgomery K."/>
            <person name="Nicetic I."/>
            <person name="Ferrari B.C."/>
        </authorList>
    </citation>
    <scope>NUCLEOTIDE SEQUENCE [LARGE SCALE GENOMIC DNA]</scope>
    <source>
        <strain evidence="6 7">SPB151</strain>
    </source>
</reference>
<dbReference type="PROSITE" id="PS50893">
    <property type="entry name" value="ABC_TRANSPORTER_2"/>
    <property type="match status" value="1"/>
</dbReference>
<evidence type="ECO:0000256" key="1">
    <source>
        <dbReference type="ARBA" id="ARBA00022448"/>
    </source>
</evidence>
<evidence type="ECO:0000256" key="3">
    <source>
        <dbReference type="ARBA" id="ARBA00022840"/>
    </source>
</evidence>
<reference evidence="7" key="1">
    <citation type="submission" date="2019-09" db="EMBL/GenBank/DDBJ databases">
        <title>Antimicrobial potential of Antarctic Bacteria.</title>
        <authorList>
            <person name="Benaud N."/>
            <person name="Edwards R.J."/>
            <person name="Ferrari B.C."/>
        </authorList>
    </citation>
    <scope>NUCLEOTIDE SEQUENCE [LARGE SCALE GENOMIC DNA]</scope>
    <source>
        <strain evidence="7">SPB151</strain>
    </source>
</reference>
<accession>A0A7G6WW85</accession>
<dbReference type="InterPro" id="IPR003593">
    <property type="entry name" value="AAA+_ATPase"/>
</dbReference>
<dbReference type="SUPFAM" id="SSF52540">
    <property type="entry name" value="P-loop containing nucleoside triphosphate hydrolases"/>
    <property type="match status" value="1"/>
</dbReference>
<evidence type="ECO:0000256" key="4">
    <source>
        <dbReference type="ARBA" id="ARBA00066388"/>
    </source>
</evidence>
<keyword evidence="1" id="KW-0813">Transport</keyword>
<dbReference type="InterPro" id="IPR008995">
    <property type="entry name" value="Mo/tungstate-bd_C_term_dom"/>
</dbReference>
<dbReference type="GO" id="GO:0016887">
    <property type="term" value="F:ATP hydrolysis activity"/>
    <property type="evidence" value="ECO:0007669"/>
    <property type="project" value="InterPro"/>
</dbReference>
<keyword evidence="2" id="KW-0547">Nucleotide-binding</keyword>
<evidence type="ECO:0000259" key="5">
    <source>
        <dbReference type="PROSITE" id="PS50893"/>
    </source>
</evidence>
<dbReference type="GO" id="GO:0015418">
    <property type="term" value="F:ABC-type quaternary ammonium compound transporting activity"/>
    <property type="evidence" value="ECO:0007669"/>
    <property type="project" value="UniProtKB-EC"/>
</dbReference>
<dbReference type="Pfam" id="PF00005">
    <property type="entry name" value="ABC_tran"/>
    <property type="match status" value="1"/>
</dbReference>
<dbReference type="PANTHER" id="PTHR42781">
    <property type="entry name" value="SPERMIDINE/PUTRESCINE IMPORT ATP-BINDING PROTEIN POTA"/>
    <property type="match status" value="1"/>
</dbReference>
<dbReference type="InterPro" id="IPR027417">
    <property type="entry name" value="P-loop_NTPase"/>
</dbReference>
<dbReference type="EMBL" id="CP043661">
    <property type="protein sequence ID" value="QNE18250.1"/>
    <property type="molecule type" value="Genomic_DNA"/>
</dbReference>
<proteinExistence type="predicted"/>
<dbReference type="Pfam" id="PF08402">
    <property type="entry name" value="TOBE_2"/>
    <property type="match status" value="1"/>
</dbReference>
<dbReference type="KEGG" id="kqi:F1D05_10510"/>
<dbReference type="RefSeq" id="WP_185447252.1">
    <property type="nucleotide sequence ID" value="NZ_CP043661.1"/>
</dbReference>
<dbReference type="AlphaFoldDB" id="A0A7G6WW85"/>
<feature type="domain" description="ABC transporter" evidence="5">
    <location>
        <begin position="6"/>
        <end position="236"/>
    </location>
</feature>
<dbReference type="PANTHER" id="PTHR42781:SF4">
    <property type="entry name" value="SPERMIDINE_PUTRESCINE IMPORT ATP-BINDING PROTEIN POTA"/>
    <property type="match status" value="1"/>
</dbReference>
<dbReference type="FunFam" id="3.40.50.300:FF:000425">
    <property type="entry name" value="Probable ABC transporter, ATP-binding subunit"/>
    <property type="match status" value="1"/>
</dbReference>
<dbReference type="GO" id="GO:0005524">
    <property type="term" value="F:ATP binding"/>
    <property type="evidence" value="ECO:0007669"/>
    <property type="project" value="UniProtKB-KW"/>
</dbReference>
<organism evidence="6 7">
    <name type="scientific">Kribbella qitaiheensis</name>
    <dbReference type="NCBI Taxonomy" id="1544730"/>
    <lineage>
        <taxon>Bacteria</taxon>
        <taxon>Bacillati</taxon>
        <taxon>Actinomycetota</taxon>
        <taxon>Actinomycetes</taxon>
        <taxon>Propionibacteriales</taxon>
        <taxon>Kribbellaceae</taxon>
        <taxon>Kribbella</taxon>
    </lineage>
</organism>
<dbReference type="SMART" id="SM00382">
    <property type="entry name" value="AAA"/>
    <property type="match status" value="1"/>
</dbReference>
<sequence length="349" mass="37298">MSGTHIALAGLGKRFGNTTAVDALTTDLLPGAFAALLGPSGCGKSTTLAMIAGLIDPDAGDIRFDGLSILTVAAERRPVGLVFQKPLLFPHLNVADNVAFGLRMRRLDRAATRRRVDTMLERVQLADLAHRRVGELSGGQEQRVALARALVLEPQVLLLDEPFSQLDATLRAEMRTLLRQLHDESDVTTVFVTHDQAEAVEIADTITLLIDGRLAGQGEPQLFYTRPPSLAAARFFGATNEITGCVAAGEFTSDDRTIHQPTPLPDGRAVLIIRPEALRLQATSGPGTLGGTTVAARFAGTHLVLDVALDTGRILRVHQPIDQPVRLGSPTHLRIAATEGSIFAEPGDE</sequence>
<evidence type="ECO:0000313" key="6">
    <source>
        <dbReference type="EMBL" id="QNE18250.1"/>
    </source>
</evidence>
<dbReference type="InterPro" id="IPR013611">
    <property type="entry name" value="Transp-assoc_OB_typ2"/>
</dbReference>
<keyword evidence="7" id="KW-1185">Reference proteome</keyword>
<keyword evidence="3 6" id="KW-0067">ATP-binding</keyword>
<dbReference type="Proteomes" id="UP000515563">
    <property type="component" value="Chromosome"/>
</dbReference>
<evidence type="ECO:0000256" key="2">
    <source>
        <dbReference type="ARBA" id="ARBA00022741"/>
    </source>
</evidence>
<dbReference type="InterPro" id="IPR003439">
    <property type="entry name" value="ABC_transporter-like_ATP-bd"/>
</dbReference>
<protein>
    <recommendedName>
        <fullName evidence="4">ABC-type quaternary amine transporter</fullName>
        <ecNumber evidence="4">7.6.2.9</ecNumber>
    </recommendedName>
</protein>
<dbReference type="GO" id="GO:0043190">
    <property type="term" value="C:ATP-binding cassette (ABC) transporter complex"/>
    <property type="evidence" value="ECO:0007669"/>
    <property type="project" value="InterPro"/>
</dbReference>